<evidence type="ECO:0000313" key="4">
    <source>
        <dbReference type="Proteomes" id="UP000664654"/>
    </source>
</evidence>
<dbReference type="RefSeq" id="WP_206573225.1">
    <property type="nucleotide sequence ID" value="NZ_JAFKCV010000003.1"/>
</dbReference>
<organism evidence="3 4">
    <name type="scientific">Bowmanella dokdonensis</name>
    <dbReference type="NCBI Taxonomy" id="751969"/>
    <lineage>
        <taxon>Bacteria</taxon>
        <taxon>Pseudomonadati</taxon>
        <taxon>Pseudomonadota</taxon>
        <taxon>Gammaproteobacteria</taxon>
        <taxon>Alteromonadales</taxon>
        <taxon>Alteromonadaceae</taxon>
        <taxon>Bowmanella</taxon>
    </lineage>
</organism>
<feature type="domain" description="Ice-binding protein C-terminal" evidence="2">
    <location>
        <begin position="153"/>
        <end position="175"/>
    </location>
</feature>
<evidence type="ECO:0000256" key="1">
    <source>
        <dbReference type="SAM" id="SignalP"/>
    </source>
</evidence>
<reference evidence="3" key="1">
    <citation type="submission" date="2021-03" db="EMBL/GenBank/DDBJ databases">
        <title>novel species isolated from a fishpond in China.</title>
        <authorList>
            <person name="Lu H."/>
            <person name="Cai Z."/>
        </authorList>
    </citation>
    <scope>NUCLEOTIDE SEQUENCE</scope>
    <source>
        <strain evidence="3">JCM 30855</strain>
    </source>
</reference>
<dbReference type="CDD" id="cd08547">
    <property type="entry name" value="Type_II_cohesin"/>
    <property type="match status" value="1"/>
</dbReference>
<evidence type="ECO:0000313" key="3">
    <source>
        <dbReference type="EMBL" id="MBN7825124.1"/>
    </source>
</evidence>
<feature type="chain" id="PRO_5036794389" evidence="1">
    <location>
        <begin position="19"/>
        <end position="179"/>
    </location>
</feature>
<sequence length="179" mass="19232">MKKLFTLLVMTLAFNANAALINLSLDSNTINAGDQVTINLTATEWVDVSAFSFDLLFDTDQFAIPESGGDLLMDDSDLFASLVFMGITYPGGINFSFLDFLPLNGDFLIASFQLTALTSGTFGFDLDFGVFADLDDNPLEVSLGQSAALQVNAVPEPAAWGLMMLALAGIFAARRNQVH</sequence>
<dbReference type="SUPFAM" id="SSF49384">
    <property type="entry name" value="Carbohydrate-binding domain"/>
    <property type="match status" value="1"/>
</dbReference>
<feature type="signal peptide" evidence="1">
    <location>
        <begin position="1"/>
        <end position="18"/>
    </location>
</feature>
<keyword evidence="4" id="KW-1185">Reference proteome</keyword>
<dbReference type="Pfam" id="PF07589">
    <property type="entry name" value="PEP-CTERM"/>
    <property type="match status" value="1"/>
</dbReference>
<protein>
    <submittedName>
        <fullName evidence="3">PEP-CTERM sorting domain-containing protein</fullName>
    </submittedName>
</protein>
<dbReference type="NCBIfam" id="TIGR02595">
    <property type="entry name" value="PEP_CTERM"/>
    <property type="match status" value="1"/>
</dbReference>
<dbReference type="InterPro" id="IPR008965">
    <property type="entry name" value="CBM2/CBM3_carb-bd_dom_sf"/>
</dbReference>
<dbReference type="Proteomes" id="UP000664654">
    <property type="component" value="Unassembled WGS sequence"/>
</dbReference>
<evidence type="ECO:0000259" key="2">
    <source>
        <dbReference type="Pfam" id="PF07589"/>
    </source>
</evidence>
<dbReference type="InterPro" id="IPR013424">
    <property type="entry name" value="Ice-binding_C"/>
</dbReference>
<accession>A0A939DLU3</accession>
<dbReference type="AlphaFoldDB" id="A0A939DLU3"/>
<keyword evidence="1" id="KW-0732">Signal</keyword>
<comment type="caution">
    <text evidence="3">The sequence shown here is derived from an EMBL/GenBank/DDBJ whole genome shotgun (WGS) entry which is preliminary data.</text>
</comment>
<dbReference type="GO" id="GO:0030246">
    <property type="term" value="F:carbohydrate binding"/>
    <property type="evidence" value="ECO:0007669"/>
    <property type="project" value="InterPro"/>
</dbReference>
<proteinExistence type="predicted"/>
<dbReference type="Gene3D" id="2.60.40.680">
    <property type="match status" value="1"/>
</dbReference>
<dbReference type="EMBL" id="JAFKCV010000003">
    <property type="protein sequence ID" value="MBN7825124.1"/>
    <property type="molecule type" value="Genomic_DNA"/>
</dbReference>
<name>A0A939DLU3_9ALTE</name>
<gene>
    <name evidence="3" type="ORF">J0A66_07800</name>
</gene>